<dbReference type="PROSITE" id="PS50089">
    <property type="entry name" value="ZF_RING_2"/>
    <property type="match status" value="1"/>
</dbReference>
<dbReference type="OrthoDB" id="199876at2759"/>
<dbReference type="GeneID" id="24123469"/>
<keyword evidence="2" id="KW-0472">Membrane</keyword>
<dbReference type="PANTHER" id="PTHR23244">
    <property type="entry name" value="KELCH REPEAT DOMAIN"/>
    <property type="match status" value="1"/>
</dbReference>
<dbReference type="CDD" id="cd16454">
    <property type="entry name" value="RING-H2_PA-TM-RING"/>
    <property type="match status" value="1"/>
</dbReference>
<dbReference type="Pfam" id="PF13639">
    <property type="entry name" value="zf-RING_2"/>
    <property type="match status" value="1"/>
</dbReference>
<evidence type="ECO:0000256" key="3">
    <source>
        <dbReference type="SAM" id="SignalP"/>
    </source>
</evidence>
<keyword evidence="1" id="KW-0862">Zinc</keyword>
<dbReference type="Gene3D" id="3.30.40.10">
    <property type="entry name" value="Zinc/RING finger domain, C3HC4 (zinc finger)"/>
    <property type="match status" value="1"/>
</dbReference>
<dbReference type="Pfam" id="PF24681">
    <property type="entry name" value="Kelch_KLHDC2_KLHL20_DRC7"/>
    <property type="match status" value="1"/>
</dbReference>
<dbReference type="GO" id="GO:0008270">
    <property type="term" value="F:zinc ion binding"/>
    <property type="evidence" value="ECO:0007669"/>
    <property type="project" value="UniProtKB-KW"/>
</dbReference>
<dbReference type="InterPro" id="IPR001841">
    <property type="entry name" value="Znf_RING"/>
</dbReference>
<dbReference type="Proteomes" id="UP000030745">
    <property type="component" value="Unassembled WGS sequence"/>
</dbReference>
<dbReference type="AlphaFoldDB" id="A0A067D807"/>
<feature type="signal peptide" evidence="3">
    <location>
        <begin position="1"/>
        <end position="19"/>
    </location>
</feature>
<organism evidence="5 6">
    <name type="scientific">Saprolegnia parasitica (strain CBS 223.65)</name>
    <dbReference type="NCBI Taxonomy" id="695850"/>
    <lineage>
        <taxon>Eukaryota</taxon>
        <taxon>Sar</taxon>
        <taxon>Stramenopiles</taxon>
        <taxon>Oomycota</taxon>
        <taxon>Saprolegniomycetes</taxon>
        <taxon>Saprolegniales</taxon>
        <taxon>Saprolegniaceae</taxon>
        <taxon>Saprolegnia</taxon>
    </lineage>
</organism>
<evidence type="ECO:0000259" key="4">
    <source>
        <dbReference type="PROSITE" id="PS50089"/>
    </source>
</evidence>
<proteinExistence type="predicted"/>
<evidence type="ECO:0000313" key="6">
    <source>
        <dbReference type="Proteomes" id="UP000030745"/>
    </source>
</evidence>
<gene>
    <name evidence="5" type="ORF">SPRG_00842</name>
</gene>
<name>A0A067D807_SAPPC</name>
<feature type="domain" description="RING-type" evidence="4">
    <location>
        <begin position="446"/>
        <end position="487"/>
    </location>
</feature>
<dbReference type="InterPro" id="IPR013083">
    <property type="entry name" value="Znf_RING/FYVE/PHD"/>
</dbReference>
<keyword evidence="2" id="KW-0812">Transmembrane</keyword>
<dbReference type="SMART" id="SM00184">
    <property type="entry name" value="RING"/>
    <property type="match status" value="1"/>
</dbReference>
<feature type="chain" id="PRO_5001635406" description="RING-type domain-containing protein" evidence="3">
    <location>
        <begin position="20"/>
        <end position="520"/>
    </location>
</feature>
<evidence type="ECO:0000313" key="5">
    <source>
        <dbReference type="EMBL" id="KDO34781.1"/>
    </source>
</evidence>
<evidence type="ECO:0000256" key="2">
    <source>
        <dbReference type="SAM" id="Phobius"/>
    </source>
</evidence>
<dbReference type="InterPro" id="IPR015915">
    <property type="entry name" value="Kelch-typ_b-propeller"/>
</dbReference>
<keyword evidence="2" id="KW-1133">Transmembrane helix</keyword>
<feature type="transmembrane region" description="Helical" evidence="2">
    <location>
        <begin position="374"/>
        <end position="396"/>
    </location>
</feature>
<dbReference type="SUPFAM" id="SSF57850">
    <property type="entry name" value="RING/U-box"/>
    <property type="match status" value="1"/>
</dbReference>
<dbReference type="VEuPathDB" id="FungiDB:SPRG_00842"/>
<dbReference type="SUPFAM" id="SSF117281">
    <property type="entry name" value="Kelch motif"/>
    <property type="match status" value="1"/>
</dbReference>
<evidence type="ECO:0000256" key="1">
    <source>
        <dbReference type="PROSITE-ProRule" id="PRU00175"/>
    </source>
</evidence>
<dbReference type="KEGG" id="spar:SPRG_00842"/>
<dbReference type="RefSeq" id="XP_012194448.1">
    <property type="nucleotide sequence ID" value="XM_012339058.1"/>
</dbReference>
<keyword evidence="1" id="KW-0863">Zinc-finger</keyword>
<protein>
    <recommendedName>
        <fullName evidence="4">RING-type domain-containing protein</fullName>
    </recommendedName>
</protein>
<keyword evidence="1" id="KW-0479">Metal-binding</keyword>
<keyword evidence="3" id="KW-0732">Signal</keyword>
<reference evidence="5 6" key="1">
    <citation type="journal article" date="2013" name="PLoS Genet.">
        <title>Distinctive expansion of potential virulence genes in the genome of the oomycete fish pathogen Saprolegnia parasitica.</title>
        <authorList>
            <person name="Jiang R.H."/>
            <person name="de Bruijn I."/>
            <person name="Haas B.J."/>
            <person name="Belmonte R."/>
            <person name="Lobach L."/>
            <person name="Christie J."/>
            <person name="van den Ackerveken G."/>
            <person name="Bottin A."/>
            <person name="Bulone V."/>
            <person name="Diaz-Moreno S.M."/>
            <person name="Dumas B."/>
            <person name="Fan L."/>
            <person name="Gaulin E."/>
            <person name="Govers F."/>
            <person name="Grenville-Briggs L.J."/>
            <person name="Horner N.R."/>
            <person name="Levin J.Z."/>
            <person name="Mammella M."/>
            <person name="Meijer H.J."/>
            <person name="Morris P."/>
            <person name="Nusbaum C."/>
            <person name="Oome S."/>
            <person name="Phillips A.J."/>
            <person name="van Rooyen D."/>
            <person name="Rzeszutek E."/>
            <person name="Saraiva M."/>
            <person name="Secombes C.J."/>
            <person name="Seidl M.F."/>
            <person name="Snel B."/>
            <person name="Stassen J.H."/>
            <person name="Sykes S."/>
            <person name="Tripathy S."/>
            <person name="van den Berg H."/>
            <person name="Vega-Arreguin J.C."/>
            <person name="Wawra S."/>
            <person name="Young S.K."/>
            <person name="Zeng Q."/>
            <person name="Dieguez-Uribeondo J."/>
            <person name="Russ C."/>
            <person name="Tyler B.M."/>
            <person name="van West P."/>
        </authorList>
    </citation>
    <scope>NUCLEOTIDE SEQUENCE [LARGE SCALE GENOMIC DNA]</scope>
    <source>
        <strain evidence="5 6">CBS 223.65</strain>
    </source>
</reference>
<dbReference type="EMBL" id="KK583190">
    <property type="protein sequence ID" value="KDO34781.1"/>
    <property type="molecule type" value="Genomic_DNA"/>
</dbReference>
<dbReference type="OMA" id="GECIASW"/>
<dbReference type="Gene3D" id="2.120.10.80">
    <property type="entry name" value="Kelch-type beta propeller"/>
    <property type="match status" value="2"/>
</dbReference>
<keyword evidence="6" id="KW-1185">Reference proteome</keyword>
<accession>A0A067D807</accession>
<sequence length="520" mass="56778">MLWLTAAVSVLCHLPRTDASGKWTQLFPTTLAEPRARDAMAFQVVGDEAIVFGGAGNGNNLAFDDTWKFDLVRNEWSQCRPQTRPTARYSHVAATNDRSVYVFGGMVVDPSTRSGFRSANDLWRLDVGTCEWAPIATIDSAPAARSEAAAVSLPSAMVIFGGLTIAGGSAVDRNDVWSLDFKTLQWTLMAVDRNKPLPSPRFSHSMTTTTVGGVLTLVVFSGRHLSGATWSLLNDVWLLPLTTNAERAWMMVPTVQPPMSRIFTDAVTIQGAVWLYGGFSLLSDRSQDAIAYDDTLAGMLGALPKTLSFGSDSSSQMMVNEPSARYDHRSAVWRDQLLVYGGRFQFCFSDLWLRNTSSPPTYWAGTADASSTEYILIFVQGGIILVSAIIFLVIAAKLIYLKCYRHPPVGRVAPLGPTPRRGLTKDQMAAFQRAKFTTTDATEELCPICLVDFEDGETLVVLNCTHPFHGECIASWLAQNQTCPMCKRDVLASCSTPGVVAPMLDNSNTLDDNTLIATDL</sequence>